<evidence type="ECO:0000259" key="1">
    <source>
        <dbReference type="SMART" id="SM00873"/>
    </source>
</evidence>
<organism evidence="2 3">
    <name type="scientific">Pleomorphomonas carboxyditropha</name>
    <dbReference type="NCBI Taxonomy" id="2023338"/>
    <lineage>
        <taxon>Bacteria</taxon>
        <taxon>Pseudomonadati</taxon>
        <taxon>Pseudomonadota</taxon>
        <taxon>Alphaproteobacteria</taxon>
        <taxon>Hyphomicrobiales</taxon>
        <taxon>Pleomorphomonadaceae</taxon>
        <taxon>Pleomorphomonas</taxon>
    </lineage>
</organism>
<dbReference type="Gene3D" id="3.50.40.10">
    <property type="entry name" value="Phenylalanyl-trna Synthetase, Chain B, domain 3"/>
    <property type="match status" value="1"/>
</dbReference>
<accession>A0A2G9X005</accession>
<dbReference type="InterPro" id="IPR005146">
    <property type="entry name" value="B3/B4_tRNA-bd"/>
</dbReference>
<dbReference type="PANTHER" id="PTHR39209:SF2">
    <property type="entry name" value="CYTOPLASMIC PROTEIN"/>
    <property type="match status" value="1"/>
</dbReference>
<evidence type="ECO:0000313" key="3">
    <source>
        <dbReference type="Proteomes" id="UP000231070"/>
    </source>
</evidence>
<dbReference type="RefSeq" id="WP_100079638.1">
    <property type="nucleotide sequence ID" value="NZ_NQVN01000002.1"/>
</dbReference>
<dbReference type="AlphaFoldDB" id="A0A2G9X005"/>
<dbReference type="SMART" id="SM00873">
    <property type="entry name" value="B3_4"/>
    <property type="match status" value="1"/>
</dbReference>
<protein>
    <recommendedName>
        <fullName evidence="1">B3/B4 tRNA-binding domain-containing protein</fullName>
    </recommendedName>
</protein>
<evidence type="ECO:0000313" key="2">
    <source>
        <dbReference type="EMBL" id="PIP00302.1"/>
    </source>
</evidence>
<dbReference type="Proteomes" id="UP000231070">
    <property type="component" value="Unassembled WGS sequence"/>
</dbReference>
<dbReference type="InterPro" id="IPR020825">
    <property type="entry name" value="Phe-tRNA_synthase-like_B3/B4"/>
</dbReference>
<dbReference type="Pfam" id="PF03483">
    <property type="entry name" value="B3_4"/>
    <property type="match status" value="1"/>
</dbReference>
<dbReference type="GO" id="GO:0003723">
    <property type="term" value="F:RNA binding"/>
    <property type="evidence" value="ECO:0007669"/>
    <property type="project" value="InterPro"/>
</dbReference>
<dbReference type="EMBL" id="NQVN01000002">
    <property type="protein sequence ID" value="PIP00302.1"/>
    <property type="molecule type" value="Genomic_DNA"/>
</dbReference>
<reference evidence="2 3" key="1">
    <citation type="submission" date="2017-08" db="EMBL/GenBank/DDBJ databases">
        <title>Pleomorphomonas carboxidotrophicus sp. nov., a new mesophilic hydrogenogenic carboxidotroph.</title>
        <authorList>
            <person name="Esquivel-Elizondo S."/>
            <person name="Krajmalnik-Brown R."/>
            <person name="Maldonado J."/>
        </authorList>
    </citation>
    <scope>NUCLEOTIDE SEQUENCE [LARGE SCALE GENOMIC DNA]</scope>
    <source>
        <strain evidence="2 3">SVCO-16</strain>
    </source>
</reference>
<name>A0A2G9X005_9HYPH</name>
<gene>
    <name evidence="2" type="ORF">CJ014_06095</name>
</gene>
<sequence length="224" mass="24517">MRFHLAPAVAEKGLIGAYSLLKDFDISRADPAAVTAYVDKAVARARGALAKIPVSDDPVLRGFHQLHLDFSVPTRKLHSAPETLLRYLEKRGDIPRIGPFVDLYNAVSIETRLALGAHDLDHVEGDVSLRLTDGTEHFHPIGAPEPEAVRPGEYAYVDDAGDVICRLEVRQVEKTKVTAGTKSAFLIVQGNARTSPEFVRQGHDRLLSVLSGFFGGTVEPLYRP</sequence>
<dbReference type="SUPFAM" id="SSF56037">
    <property type="entry name" value="PheT/TilS domain"/>
    <property type="match status" value="1"/>
</dbReference>
<proteinExistence type="predicted"/>
<dbReference type="OrthoDB" id="276580at2"/>
<dbReference type="GO" id="GO:0004826">
    <property type="term" value="F:phenylalanine-tRNA ligase activity"/>
    <property type="evidence" value="ECO:0007669"/>
    <property type="project" value="InterPro"/>
</dbReference>
<dbReference type="PANTHER" id="PTHR39209">
    <property type="match status" value="1"/>
</dbReference>
<keyword evidence="3" id="KW-1185">Reference proteome</keyword>
<feature type="domain" description="B3/B4 tRNA-binding" evidence="1">
    <location>
        <begin position="72"/>
        <end position="215"/>
    </location>
</feature>
<comment type="caution">
    <text evidence="2">The sequence shown here is derived from an EMBL/GenBank/DDBJ whole genome shotgun (WGS) entry which is preliminary data.</text>
</comment>